<dbReference type="Proteomes" id="UP001212997">
    <property type="component" value="Unassembled WGS sequence"/>
</dbReference>
<dbReference type="EMBL" id="JANAWD010000163">
    <property type="protein sequence ID" value="KAJ3485145.1"/>
    <property type="molecule type" value="Genomic_DNA"/>
</dbReference>
<sequence>MASTSNHRAGRQRTDPSFQSVENILEYLWDQVAKPVLDEIWETTDSDTKEKARADQRPPPALNQRERIWWCCVGEFSFMPIHAAGIYKGERCTSVSDYFISSYTPTIKALLRARERPLPTGCKVLTVAQPDSGASMIKLPSVKDELEKILEIVPHDNLISLGNLEKPDPDGKDATVENVVSKLPDANILHIACHGVQDKKDPLESGFILADGKRLTVEEILKLNLLNAHTAILNACHTASNDPAIPDESINLASALLYAGFSNILGTKWPMADEDGPLIAKEVYTDLFRSQDESSLFRSDIIHRRIPQNPENRDSICHSRAEGTETDLSAEHTETIRTCGMSTDQMATEAESSASGSLHLLRLPEIVDRISRKLRAQGAPASRWATFIHIGV</sequence>
<feature type="domain" description="CHAT" evidence="1">
    <location>
        <begin position="25"/>
        <end position="391"/>
    </location>
</feature>
<dbReference type="InterPro" id="IPR024983">
    <property type="entry name" value="CHAT_dom"/>
</dbReference>
<reference evidence="2" key="1">
    <citation type="submission" date="2022-07" db="EMBL/GenBank/DDBJ databases">
        <title>Genome Sequence of Physisporinus lineatus.</title>
        <authorList>
            <person name="Buettner E."/>
        </authorList>
    </citation>
    <scope>NUCLEOTIDE SEQUENCE</scope>
    <source>
        <strain evidence="2">VT162</strain>
    </source>
</reference>
<proteinExistence type="predicted"/>
<name>A0AAD5V8T5_9APHY</name>
<evidence type="ECO:0000313" key="3">
    <source>
        <dbReference type="Proteomes" id="UP001212997"/>
    </source>
</evidence>
<evidence type="ECO:0000259" key="1">
    <source>
        <dbReference type="Pfam" id="PF12770"/>
    </source>
</evidence>
<protein>
    <recommendedName>
        <fullName evidence="1">CHAT domain-containing protein</fullName>
    </recommendedName>
</protein>
<evidence type="ECO:0000313" key="2">
    <source>
        <dbReference type="EMBL" id="KAJ3485145.1"/>
    </source>
</evidence>
<gene>
    <name evidence="2" type="ORF">NLI96_g5155</name>
</gene>
<comment type="caution">
    <text evidence="2">The sequence shown here is derived from an EMBL/GenBank/DDBJ whole genome shotgun (WGS) entry which is preliminary data.</text>
</comment>
<accession>A0AAD5V8T5</accession>
<keyword evidence="3" id="KW-1185">Reference proteome</keyword>
<dbReference type="Pfam" id="PF12770">
    <property type="entry name" value="CHAT"/>
    <property type="match status" value="1"/>
</dbReference>
<dbReference type="AlphaFoldDB" id="A0AAD5V8T5"/>
<organism evidence="2 3">
    <name type="scientific">Meripilus lineatus</name>
    <dbReference type="NCBI Taxonomy" id="2056292"/>
    <lineage>
        <taxon>Eukaryota</taxon>
        <taxon>Fungi</taxon>
        <taxon>Dikarya</taxon>
        <taxon>Basidiomycota</taxon>
        <taxon>Agaricomycotina</taxon>
        <taxon>Agaricomycetes</taxon>
        <taxon>Polyporales</taxon>
        <taxon>Meripilaceae</taxon>
        <taxon>Meripilus</taxon>
    </lineage>
</organism>